<organism evidence="8 9">
    <name type="scientific">Pristionchus fissidentatus</name>
    <dbReference type="NCBI Taxonomy" id="1538716"/>
    <lineage>
        <taxon>Eukaryota</taxon>
        <taxon>Metazoa</taxon>
        <taxon>Ecdysozoa</taxon>
        <taxon>Nematoda</taxon>
        <taxon>Chromadorea</taxon>
        <taxon>Rhabditida</taxon>
        <taxon>Rhabditina</taxon>
        <taxon>Diplogasteromorpha</taxon>
        <taxon>Diplogasteroidea</taxon>
        <taxon>Neodiplogasteridae</taxon>
        <taxon>Pristionchus</taxon>
    </lineage>
</organism>
<evidence type="ECO:0000256" key="4">
    <source>
        <dbReference type="RuleBase" id="RU004328"/>
    </source>
</evidence>
<feature type="chain" id="PRO_5043674981" evidence="7">
    <location>
        <begin position="20"/>
        <end position="489"/>
    </location>
</feature>
<dbReference type="InterPro" id="IPR033697">
    <property type="entry name" value="Ribonuclease_T2_eukaryotic"/>
</dbReference>
<keyword evidence="6" id="KW-1133">Transmembrane helix</keyword>
<evidence type="ECO:0000313" key="8">
    <source>
        <dbReference type="EMBL" id="GMT09636.1"/>
    </source>
</evidence>
<accession>A0AAV5UT47</accession>
<keyword evidence="6" id="KW-0812">Transmembrane</keyword>
<gene>
    <name evidence="8" type="ORF">PFISCL1PPCAC_933</name>
</gene>
<dbReference type="GO" id="GO:0005576">
    <property type="term" value="C:extracellular region"/>
    <property type="evidence" value="ECO:0007669"/>
    <property type="project" value="TreeGrafter"/>
</dbReference>
<protein>
    <submittedName>
        <fullName evidence="8">Uncharacterized protein</fullName>
    </submittedName>
</protein>
<evidence type="ECO:0000256" key="1">
    <source>
        <dbReference type="ARBA" id="ARBA00007469"/>
    </source>
</evidence>
<dbReference type="GO" id="GO:0006401">
    <property type="term" value="P:RNA catabolic process"/>
    <property type="evidence" value="ECO:0007669"/>
    <property type="project" value="TreeGrafter"/>
</dbReference>
<feature type="active site" evidence="3">
    <location>
        <position position="198"/>
    </location>
</feature>
<dbReference type="Proteomes" id="UP001432322">
    <property type="component" value="Unassembled WGS sequence"/>
</dbReference>
<feature type="active site" evidence="3">
    <location>
        <position position="146"/>
    </location>
</feature>
<keyword evidence="9" id="KW-1185">Reference proteome</keyword>
<keyword evidence="7" id="KW-0732">Signal</keyword>
<dbReference type="Gene3D" id="3.90.730.10">
    <property type="entry name" value="Ribonuclease T2-like"/>
    <property type="match status" value="1"/>
</dbReference>
<dbReference type="InterPro" id="IPR001568">
    <property type="entry name" value="RNase_T2-like"/>
</dbReference>
<feature type="compositionally biased region" description="Basic and acidic residues" evidence="5">
    <location>
        <begin position="46"/>
        <end position="65"/>
    </location>
</feature>
<feature type="active site" evidence="3">
    <location>
        <position position="202"/>
    </location>
</feature>
<dbReference type="PANTHER" id="PTHR11240">
    <property type="entry name" value="RIBONUCLEASE T2"/>
    <property type="match status" value="1"/>
</dbReference>
<feature type="compositionally biased region" description="Acidic residues" evidence="5">
    <location>
        <begin position="360"/>
        <end position="372"/>
    </location>
</feature>
<dbReference type="CDD" id="cd01061">
    <property type="entry name" value="RNase_T2_euk"/>
    <property type="match status" value="1"/>
</dbReference>
<dbReference type="GO" id="GO:0003723">
    <property type="term" value="F:RNA binding"/>
    <property type="evidence" value="ECO:0007669"/>
    <property type="project" value="InterPro"/>
</dbReference>
<name>A0AAV5UT47_9BILA</name>
<evidence type="ECO:0000313" key="9">
    <source>
        <dbReference type="Proteomes" id="UP001432322"/>
    </source>
</evidence>
<evidence type="ECO:0000256" key="6">
    <source>
        <dbReference type="SAM" id="Phobius"/>
    </source>
</evidence>
<feature type="region of interest" description="Disordered" evidence="5">
    <location>
        <begin position="340"/>
        <end position="387"/>
    </location>
</feature>
<evidence type="ECO:0000256" key="2">
    <source>
        <dbReference type="ARBA" id="ARBA00023157"/>
    </source>
</evidence>
<feature type="compositionally biased region" description="Basic and acidic residues" evidence="5">
    <location>
        <begin position="373"/>
        <end position="387"/>
    </location>
</feature>
<keyword evidence="2" id="KW-1015">Disulfide bond</keyword>
<dbReference type="EMBL" id="BTSY01000001">
    <property type="protein sequence ID" value="GMT09636.1"/>
    <property type="molecule type" value="Genomic_DNA"/>
</dbReference>
<dbReference type="Pfam" id="PF00445">
    <property type="entry name" value="Ribonuclease_T2"/>
    <property type="match status" value="1"/>
</dbReference>
<reference evidence="8" key="1">
    <citation type="submission" date="2023-10" db="EMBL/GenBank/DDBJ databases">
        <title>Genome assembly of Pristionchus species.</title>
        <authorList>
            <person name="Yoshida K."/>
            <person name="Sommer R.J."/>
        </authorList>
    </citation>
    <scope>NUCLEOTIDE SEQUENCE</scope>
    <source>
        <strain evidence="8">RS5133</strain>
    </source>
</reference>
<feature type="signal peptide" evidence="7">
    <location>
        <begin position="1"/>
        <end position="19"/>
    </location>
</feature>
<proteinExistence type="inferred from homology"/>
<dbReference type="AlphaFoldDB" id="A0AAV5UT47"/>
<dbReference type="InterPro" id="IPR033130">
    <property type="entry name" value="RNase_T2_His_AS_2"/>
</dbReference>
<evidence type="ECO:0000256" key="5">
    <source>
        <dbReference type="SAM" id="MobiDB-lite"/>
    </source>
</evidence>
<dbReference type="PROSITE" id="PS00530">
    <property type="entry name" value="RNASE_T2_1"/>
    <property type="match status" value="1"/>
</dbReference>
<dbReference type="SUPFAM" id="SSF55895">
    <property type="entry name" value="Ribonuclease Rh-like"/>
    <property type="match status" value="1"/>
</dbReference>
<dbReference type="PANTHER" id="PTHR11240:SF22">
    <property type="entry name" value="RIBONUCLEASE T2"/>
    <property type="match status" value="1"/>
</dbReference>
<comment type="caution">
    <text evidence="8">The sequence shown here is derived from an EMBL/GenBank/DDBJ whole genome shotgun (WGS) entry which is preliminary data.</text>
</comment>
<comment type="similarity">
    <text evidence="1 4">Belongs to the RNase T2 family.</text>
</comment>
<evidence type="ECO:0000256" key="7">
    <source>
        <dbReference type="SAM" id="SignalP"/>
    </source>
</evidence>
<feature type="region of interest" description="Disordered" evidence="5">
    <location>
        <begin position="45"/>
        <end position="65"/>
    </location>
</feature>
<feature type="compositionally biased region" description="Basic and acidic residues" evidence="5">
    <location>
        <begin position="348"/>
        <end position="359"/>
    </location>
</feature>
<sequence length="489" mass="56186">MRLLVLALVGATLAAPAAAAFRPKEMAEFREKNEEKIKQAILDMESGTKNETGDGERSDLAGMKRDPDDTIQKMAREQQQAHLETALEKELEKSVKRGLLGSGTTTGPFDYLMFTMIYPTATCMADDDQAPGSCEIPAGTAQWTIHGLWPNYADGSYPQFCDHQKFDKDQVQQLHDQMRTKWPNLFPKTAEDSLWSHEWEKHGTCSKSDALLDTQFKYFNMSLFMLDHIDLRTRMEQKGISPRAAPYERDVLQKTLDEIMGHHVQMYCLMDKKTHESLLADIRVCVDRELKPIDCPQMDIRPFVLSGTLTPNDHQPLPVPRKCADSLYYVTEGADISKSIDVLPPGKDGLDETGKKLATDEEDDDDYYDDEEEKKKMSKEESEKERKLEEELMKGLRMKTDEYLENRRIHSKDLVLTKDDITIARNYAEVTEKARKFQEWRVRESEPARFRRSSIYLGIGCTSLYIVIIIAFFVGRRNETQQYGRLQHA</sequence>
<dbReference type="InterPro" id="IPR018188">
    <property type="entry name" value="RNase_T2_His_AS_1"/>
</dbReference>
<feature type="transmembrane region" description="Helical" evidence="6">
    <location>
        <begin position="455"/>
        <end position="475"/>
    </location>
</feature>
<evidence type="ECO:0000256" key="3">
    <source>
        <dbReference type="PIRSR" id="PIRSR633697-1"/>
    </source>
</evidence>
<dbReference type="GO" id="GO:0033897">
    <property type="term" value="F:ribonuclease T2 activity"/>
    <property type="evidence" value="ECO:0007669"/>
    <property type="project" value="InterPro"/>
</dbReference>
<dbReference type="PROSITE" id="PS00531">
    <property type="entry name" value="RNASE_T2_2"/>
    <property type="match status" value="1"/>
</dbReference>
<keyword evidence="6" id="KW-0472">Membrane</keyword>
<dbReference type="InterPro" id="IPR036430">
    <property type="entry name" value="RNase_T2-like_sf"/>
</dbReference>